<dbReference type="Gene3D" id="2.60.200.30">
    <property type="entry name" value="Probable inorganic polyphosphate/atp-NAD kinase, domain 2"/>
    <property type="match status" value="1"/>
</dbReference>
<protein>
    <submittedName>
        <fullName evidence="1">Sugar kinase</fullName>
        <ecNumber evidence="1">2.7.1.23</ecNumber>
    </submittedName>
</protein>
<keyword evidence="1" id="KW-0418">Kinase</keyword>
<name>H6QBW6_PYROT</name>
<keyword evidence="1" id="KW-0808">Transferase</keyword>
<dbReference type="EMBL" id="CP003316">
    <property type="protein sequence ID" value="AFA40609.1"/>
    <property type="molecule type" value="Genomic_DNA"/>
</dbReference>
<sequence>MVFAVYYRPDLREAALEFKKKYNAVELRCNDKFTHVFVFGGDGTLLEAIRRYPCVLDSVVVHLGLGRINFYRSTQLAIPVDDAVRRILENKYNVLELSTLDAGGCIVLNEISVYRREPGRMLNFAIRTDEGEVVGRADGIIVSTPHGTSGYVVSTFGPVVDYRADVIVVSFVAPYTLYLRPLVLASRSVEIETNEEAVLVCDGRAASTGRYFKIYKGQRRLRLAMFGEFQFLDRVAERLRSL</sequence>
<dbReference type="eggNOG" id="arCOG01348">
    <property type="taxonomic scope" value="Archaea"/>
</dbReference>
<dbReference type="EC" id="2.7.1.23" evidence="1"/>
<dbReference type="Gene3D" id="3.40.50.10330">
    <property type="entry name" value="Probable inorganic polyphosphate/atp-NAD kinase, domain 1"/>
    <property type="match status" value="1"/>
</dbReference>
<organism evidence="1 2">
    <name type="scientific">Pyrobaculum oguniense (strain DSM 13380 / JCM 10595 / TE7)</name>
    <dbReference type="NCBI Taxonomy" id="698757"/>
    <lineage>
        <taxon>Archaea</taxon>
        <taxon>Thermoproteota</taxon>
        <taxon>Thermoprotei</taxon>
        <taxon>Thermoproteales</taxon>
        <taxon>Thermoproteaceae</taxon>
        <taxon>Pyrobaculum</taxon>
    </lineage>
</organism>
<evidence type="ECO:0000313" key="1">
    <source>
        <dbReference type="EMBL" id="AFA40609.1"/>
    </source>
</evidence>
<proteinExistence type="predicted"/>
<dbReference type="AlphaFoldDB" id="H6QBW6"/>
<dbReference type="SUPFAM" id="SSF111331">
    <property type="entry name" value="NAD kinase/diacylglycerol kinase-like"/>
    <property type="match status" value="1"/>
</dbReference>
<gene>
    <name evidence="1" type="ordered locus">Pogu_2582</name>
</gene>
<accession>H6QBW6</accession>
<dbReference type="STRING" id="698757.Pogu_2582"/>
<keyword evidence="2" id="KW-1185">Reference proteome</keyword>
<dbReference type="GO" id="GO:0019674">
    <property type="term" value="P:NAD+ metabolic process"/>
    <property type="evidence" value="ECO:0007669"/>
    <property type="project" value="InterPro"/>
</dbReference>
<dbReference type="PANTHER" id="PTHR20275">
    <property type="entry name" value="NAD KINASE"/>
    <property type="match status" value="1"/>
</dbReference>
<dbReference type="GO" id="GO:0006741">
    <property type="term" value="P:NADP+ biosynthetic process"/>
    <property type="evidence" value="ECO:0007669"/>
    <property type="project" value="TreeGrafter"/>
</dbReference>
<dbReference type="Proteomes" id="UP000009062">
    <property type="component" value="Chromosome"/>
</dbReference>
<reference evidence="1 2" key="1">
    <citation type="journal article" date="2012" name="Stand. Genomic Sci.">
        <title>Complete genome sequence of Pyrobaculum oguniense.</title>
        <authorList>
            <person name="Bernick D.L."/>
            <person name="Karplus K."/>
            <person name="Lui L.M."/>
            <person name="Coker J.K."/>
            <person name="Murphy J.N."/>
            <person name="Chan P.P."/>
            <person name="Cozen A.E."/>
            <person name="Lowe T.M."/>
        </authorList>
    </citation>
    <scope>NUCLEOTIDE SEQUENCE [LARGE SCALE GENOMIC DNA]</scope>
    <source>
        <strain evidence="1 2">TE7</strain>
    </source>
</reference>
<dbReference type="KEGG" id="pog:Pogu_2582"/>
<dbReference type="InterPro" id="IPR017438">
    <property type="entry name" value="ATP-NAD_kinase_N"/>
</dbReference>
<dbReference type="PANTHER" id="PTHR20275:SF43">
    <property type="entry name" value="BIFUNCTIONAL NADP PHOSPHATASE_NAD KINASE"/>
    <property type="match status" value="1"/>
</dbReference>
<dbReference type="GO" id="GO:0003951">
    <property type="term" value="F:NAD+ kinase activity"/>
    <property type="evidence" value="ECO:0007669"/>
    <property type="project" value="UniProtKB-EC"/>
</dbReference>
<dbReference type="InterPro" id="IPR016064">
    <property type="entry name" value="NAD/diacylglycerol_kinase_sf"/>
</dbReference>
<evidence type="ECO:0000313" key="2">
    <source>
        <dbReference type="Proteomes" id="UP000009062"/>
    </source>
</evidence>
<dbReference type="HOGENOM" id="CLU_1140606_0_0_2"/>
<dbReference type="Pfam" id="PF20143">
    <property type="entry name" value="NAD_kinase_C"/>
    <property type="match status" value="1"/>
</dbReference>
<dbReference type="InterPro" id="IPR017437">
    <property type="entry name" value="ATP-NAD_kinase_PpnK-typ_C"/>
</dbReference>